<feature type="compositionally biased region" description="Polar residues" evidence="1">
    <location>
        <begin position="92"/>
        <end position="102"/>
    </location>
</feature>
<protein>
    <submittedName>
        <fullName evidence="2">Uncharacterized protein</fullName>
    </submittedName>
</protein>
<name>A0A7S3JYD6_9STRA</name>
<reference evidence="2" key="1">
    <citation type="submission" date="2021-01" db="EMBL/GenBank/DDBJ databases">
        <authorList>
            <person name="Corre E."/>
            <person name="Pelletier E."/>
            <person name="Niang G."/>
            <person name="Scheremetjew M."/>
            <person name="Finn R."/>
            <person name="Kale V."/>
            <person name="Holt S."/>
            <person name="Cochrane G."/>
            <person name="Meng A."/>
            <person name="Brown T."/>
            <person name="Cohen L."/>
        </authorList>
    </citation>
    <scope>NUCLEOTIDE SEQUENCE</scope>
    <source>
        <strain evidence="2">CCMP1510</strain>
    </source>
</reference>
<gene>
    <name evidence="2" type="ORF">ALAG00032_LOCUS7598</name>
</gene>
<dbReference type="AlphaFoldDB" id="A0A7S3JYD6"/>
<accession>A0A7S3JYD6</accession>
<feature type="region of interest" description="Disordered" evidence="1">
    <location>
        <begin position="1"/>
        <end position="224"/>
    </location>
</feature>
<sequence>MAELNRPDRTESDPTPSPEIERPKVQRSTSVDGGPMLTSALRTPNSERVKKRVSFSLPNEAELVSYSTRRRRSASTSPRNRRNHENSRRALSPQTSENNVDNSSRHHRPQRDSRRSNRYLSPSPTNQDYNYGSPTHRRKKELLSSSPPRDDNSSSSVVIPVLSPQQQQKKDGNEGVADITSDLTSGARVVRQPRADKLLFDSSQAKRSVSLDSNPSQSRPSLARRVSKSFLGSFRRDNSHNGVASSV</sequence>
<evidence type="ECO:0000313" key="2">
    <source>
        <dbReference type="EMBL" id="CAE0366850.1"/>
    </source>
</evidence>
<dbReference type="EMBL" id="HBIJ01011111">
    <property type="protein sequence ID" value="CAE0366850.1"/>
    <property type="molecule type" value="Transcribed_RNA"/>
</dbReference>
<feature type="compositionally biased region" description="Polar residues" evidence="1">
    <location>
        <begin position="118"/>
        <end position="133"/>
    </location>
</feature>
<feature type="compositionally biased region" description="Basic and acidic residues" evidence="1">
    <location>
        <begin position="1"/>
        <end position="12"/>
    </location>
</feature>
<proteinExistence type="predicted"/>
<evidence type="ECO:0000256" key="1">
    <source>
        <dbReference type="SAM" id="MobiDB-lite"/>
    </source>
</evidence>
<feature type="compositionally biased region" description="Polar residues" evidence="1">
    <location>
        <begin position="201"/>
        <end position="220"/>
    </location>
</feature>
<organism evidence="2">
    <name type="scientific">Aureoumbra lagunensis</name>
    <dbReference type="NCBI Taxonomy" id="44058"/>
    <lineage>
        <taxon>Eukaryota</taxon>
        <taxon>Sar</taxon>
        <taxon>Stramenopiles</taxon>
        <taxon>Ochrophyta</taxon>
        <taxon>Pelagophyceae</taxon>
        <taxon>Pelagomonadales</taxon>
        <taxon>Aureoumbra</taxon>
    </lineage>
</organism>
<feature type="compositionally biased region" description="Low complexity" evidence="1">
    <location>
        <begin position="153"/>
        <end position="167"/>
    </location>
</feature>